<reference evidence="3 4" key="2">
    <citation type="journal article" date="2012" name="Proc. Natl. Acad. Sci. U.S.A.">
        <title>Antigenic diversity is generated by distinct evolutionary mechanisms in African trypanosome species.</title>
        <authorList>
            <person name="Jackson A.P."/>
            <person name="Berry A."/>
            <person name="Aslett M."/>
            <person name="Allison H.C."/>
            <person name="Burton P."/>
            <person name="Vavrova-Anderson J."/>
            <person name="Brown R."/>
            <person name="Browne H."/>
            <person name="Corton N."/>
            <person name="Hauser H."/>
            <person name="Gamble J."/>
            <person name="Gilderthorp R."/>
            <person name="Marcello L."/>
            <person name="McQuillan J."/>
            <person name="Otto T.D."/>
            <person name="Quail M.A."/>
            <person name="Sanders M.J."/>
            <person name="van Tonder A."/>
            <person name="Ginger M.L."/>
            <person name="Field M.C."/>
            <person name="Barry J.D."/>
            <person name="Hertz-Fowler C."/>
            <person name="Berriman M."/>
        </authorList>
    </citation>
    <scope>NUCLEOTIDE SEQUENCE [LARGE SCALE GENOMIC DNA]</scope>
    <source>
        <strain evidence="3 4">IL3000</strain>
    </source>
</reference>
<keyword evidence="4" id="KW-1185">Reference proteome</keyword>
<comment type="caution">
    <text evidence="3">The sequence shown here is derived from an EMBL/GenBank/DDBJ whole genome shotgun (WGS) entry which is preliminary data.</text>
</comment>
<proteinExistence type="predicted"/>
<keyword evidence="1" id="KW-1133">Transmembrane helix</keyword>
<evidence type="ECO:0000313" key="2">
    <source>
        <dbReference type="EMBL" id="CCD12458.1"/>
    </source>
</evidence>
<evidence type="ECO:0000313" key="4">
    <source>
        <dbReference type="Proteomes" id="UP000000702"/>
    </source>
</evidence>
<evidence type="ECO:0000313" key="3">
    <source>
        <dbReference type="EMBL" id="CCD13723.1"/>
    </source>
</evidence>
<keyword evidence="1" id="KW-0472">Membrane</keyword>
<dbReference type="EMBL" id="CAEQ01001255">
    <property type="protein sequence ID" value="CCD13723.1"/>
    <property type="molecule type" value="Genomic_DNA"/>
</dbReference>
<name>F9W933_TRYCI</name>
<gene>
    <name evidence="3" type="ORF">TCIL3000_0_00420</name>
    <name evidence="2" type="ORF">TCIL3000_0_33370</name>
</gene>
<feature type="transmembrane region" description="Helical" evidence="1">
    <location>
        <begin position="115"/>
        <end position="142"/>
    </location>
</feature>
<sequence>MAFLHVYCIFQWISSVAFRATHPQHPMLTHFRSHESFSRTRDPSLVHIIIIITIPFLQRAKACFMKAYGFSFGSARERRGNEDVSKNMLKVLSLNSSLTAILRGKWHISDLIIRYICHFFLLCIPFQYAYQFLLSVVLLVFLS</sequence>
<organism evidence="3 4">
    <name type="scientific">Trypanosoma congolense (strain IL3000)</name>
    <dbReference type="NCBI Taxonomy" id="1068625"/>
    <lineage>
        <taxon>Eukaryota</taxon>
        <taxon>Discoba</taxon>
        <taxon>Euglenozoa</taxon>
        <taxon>Kinetoplastea</taxon>
        <taxon>Metakinetoplastina</taxon>
        <taxon>Trypanosomatida</taxon>
        <taxon>Trypanosomatidae</taxon>
        <taxon>Trypanosoma</taxon>
        <taxon>Nannomonas</taxon>
    </lineage>
</organism>
<accession>F9W933</accession>
<dbReference type="Proteomes" id="UP000000702">
    <property type="component" value="Unassembled WGS sequence"/>
</dbReference>
<protein>
    <submittedName>
        <fullName evidence="3">Uncharacterized protein</fullName>
    </submittedName>
</protein>
<keyword evidence="1" id="KW-0812">Transmembrane</keyword>
<dbReference type="AlphaFoldDB" id="F9W933"/>
<reference evidence="4" key="1">
    <citation type="submission" date="2011-07" db="EMBL/GenBank/DDBJ databases">
        <title>Divergent evolution of antigenic variation in African trypanosomes.</title>
        <authorList>
            <person name="Jackson A.P."/>
            <person name="Berry A."/>
            <person name="Allison H.C."/>
            <person name="Burton P."/>
            <person name="Anderson J."/>
            <person name="Aslett M."/>
            <person name="Brown R."/>
            <person name="Corton N."/>
            <person name="Harris D."/>
            <person name="Hauser H."/>
            <person name="Gamble J."/>
            <person name="Gilderthorp R."/>
            <person name="McQuillan J."/>
            <person name="Quail M.A."/>
            <person name="Sanders M."/>
            <person name="Van Tonder A."/>
            <person name="Ginger M.L."/>
            <person name="Donelson J.E."/>
            <person name="Field M.C."/>
            <person name="Barry J.D."/>
            <person name="Berriman M."/>
            <person name="Hertz-Fowler C."/>
        </authorList>
    </citation>
    <scope>NUCLEOTIDE SEQUENCE [LARGE SCALE GENOMIC DNA]</scope>
    <source>
        <strain evidence="4">IL3000</strain>
    </source>
</reference>
<evidence type="ECO:0000256" key="1">
    <source>
        <dbReference type="SAM" id="Phobius"/>
    </source>
</evidence>
<dbReference type="EMBL" id="CAEQ01000726">
    <property type="protein sequence ID" value="CCD12458.1"/>
    <property type="molecule type" value="Genomic_DNA"/>
</dbReference>